<comment type="caution">
    <text evidence="11">The sequence shown here is derived from an EMBL/GenBank/DDBJ whole genome shotgun (WGS) entry which is preliminary data.</text>
</comment>
<comment type="similarity">
    <text evidence="3">Belongs to the UbiD family.</text>
</comment>
<evidence type="ECO:0000259" key="9">
    <source>
        <dbReference type="Pfam" id="PF01977"/>
    </source>
</evidence>
<evidence type="ECO:0000256" key="4">
    <source>
        <dbReference type="ARBA" id="ARBA00049054"/>
    </source>
</evidence>
<dbReference type="EC" id="4.1.1.126" evidence="6"/>
<evidence type="ECO:0000256" key="3">
    <source>
        <dbReference type="ARBA" id="ARBA00010021"/>
    </source>
</evidence>
<accession>A0A7L4PD87</accession>
<dbReference type="EMBL" id="JAAVJF010000006">
    <property type="protein sequence ID" value="NYR16563.1"/>
    <property type="molecule type" value="Genomic_DNA"/>
</dbReference>
<dbReference type="InterPro" id="IPR048304">
    <property type="entry name" value="UbiD_Rift_dom"/>
</dbReference>
<dbReference type="AlphaFoldDB" id="A0A7L4PD87"/>
<dbReference type="Proteomes" id="UP000554766">
    <property type="component" value="Unassembled WGS sequence"/>
</dbReference>
<dbReference type="PANTHER" id="PTHR30108">
    <property type="entry name" value="3-OCTAPRENYL-4-HYDROXYBENZOATE CARBOXY-LYASE-RELATED"/>
    <property type="match status" value="1"/>
</dbReference>
<dbReference type="GO" id="GO:0005737">
    <property type="term" value="C:cytoplasm"/>
    <property type="evidence" value="ECO:0007669"/>
    <property type="project" value="TreeGrafter"/>
</dbReference>
<sequence>MSLSNAVASLSEIRFYDPPYGEFGIARVLKESEGRWTPLFRGVGKGFSGVGNVIDTRPKLYRFLGASSDEEAYSKLLSALESPASLDFVSTWQDLYREVGSLYDLPMVRYYEREARPYITSGVVVGAGPGGVYNASIHRFSPIGARKAVIRLVPRHLYHMYKMSVKQGREVPIAVAWGVHPLVLLAAASSPPYGVFELGVAARLLGGLKAVSLENGAVAPFPASVIIEGFITAEQAEEGPFVDIVGVYDRVRLQPVVRVERIYVLRSEALLHYLLPAGLEHQLLMGFEREARIWKAVRSVVPGVKKVRLTRGGFGWMVAVISLEKAVEGDAKNALLAAFAAHPSLKIAIAVDGDVDPDDPVAVEWALATRLRADMGLFVIPYVRGSTLDPVALNEEGLTHKIGIDATRPLDADPVLFERARIPET</sequence>
<comment type="catalytic activity">
    <reaction evidence="4">
        <text>(2E)-3-methyl-5-phosphooxypent-2-enoate + H(+) = isopentenyl phosphate + CO2</text>
        <dbReference type="Rhea" id="RHEA:78971"/>
        <dbReference type="ChEBI" id="CHEBI:15378"/>
        <dbReference type="ChEBI" id="CHEBI:16526"/>
        <dbReference type="ChEBI" id="CHEBI:65078"/>
        <dbReference type="ChEBI" id="CHEBI:229665"/>
        <dbReference type="EC" id="4.1.1.126"/>
    </reaction>
    <physiologicalReaction direction="left-to-right" evidence="4">
        <dbReference type="Rhea" id="RHEA:78972"/>
    </physiologicalReaction>
</comment>
<reference evidence="11 12" key="1">
    <citation type="journal article" date="2020" name="Nat. Commun.">
        <title>The structures of two archaeal type IV pili illuminate evolutionary relationships.</title>
        <authorList>
            <person name="Wang F."/>
            <person name="Baquero D.P."/>
            <person name="Su Z."/>
            <person name="Beltran L.C."/>
            <person name="Prangishvili D."/>
            <person name="Krupovic M."/>
            <person name="Egelman E.H."/>
        </authorList>
    </citation>
    <scope>NUCLEOTIDE SEQUENCE [LARGE SCALE GENOMIC DNA]</scope>
    <source>
        <strain evidence="11 12">2GA</strain>
    </source>
</reference>
<dbReference type="Pfam" id="PF01977">
    <property type="entry name" value="UbiD"/>
    <property type="match status" value="1"/>
</dbReference>
<dbReference type="RefSeq" id="WP_011901373.1">
    <property type="nucleotide sequence ID" value="NZ_JAAVJF010000006.1"/>
</dbReference>
<dbReference type="SUPFAM" id="SSF143968">
    <property type="entry name" value="UbiD C-terminal domain-like"/>
    <property type="match status" value="1"/>
</dbReference>
<dbReference type="OMA" id="DWKDVIW"/>
<dbReference type="FunFam" id="3.40.1670.10:FF:000003">
    <property type="entry name" value="Phenolic acid decarboxylase"/>
    <property type="match status" value="1"/>
</dbReference>
<name>A0A7L4PD87_9CREN</name>
<comment type="cofactor">
    <cofactor evidence="1">
        <name>Mn(2+)</name>
        <dbReference type="ChEBI" id="CHEBI:29035"/>
    </cofactor>
</comment>
<dbReference type="Pfam" id="PF20696">
    <property type="entry name" value="UbiD_C"/>
    <property type="match status" value="1"/>
</dbReference>
<dbReference type="Gene3D" id="3.40.1670.10">
    <property type="entry name" value="UbiD C-terminal domain-like"/>
    <property type="match status" value="1"/>
</dbReference>
<evidence type="ECO:0000313" key="12">
    <source>
        <dbReference type="Proteomes" id="UP000554766"/>
    </source>
</evidence>
<evidence type="ECO:0000256" key="2">
    <source>
        <dbReference type="ARBA" id="ARBA00005092"/>
    </source>
</evidence>
<comment type="function">
    <text evidence="5">Catalyzes the conversion of trans-anhydromevalonate 5-phosphate (tAHMP) into isopentenyl phosphate. Involved in the archaeal mevalonate (MVA) pathway, which provides fundamental precursors for isoprenoid biosynthesis, such as isopentenyl diphosphate (IPP) and dimethylallyl diphosphate (DMAPP).</text>
</comment>
<evidence type="ECO:0000313" key="11">
    <source>
        <dbReference type="EMBL" id="NYR16563.1"/>
    </source>
</evidence>
<dbReference type="GeneID" id="5055152"/>
<evidence type="ECO:0000256" key="5">
    <source>
        <dbReference type="ARBA" id="ARBA00049583"/>
    </source>
</evidence>
<dbReference type="GO" id="GO:0016831">
    <property type="term" value="F:carboxy-lyase activity"/>
    <property type="evidence" value="ECO:0007669"/>
    <property type="project" value="InterPro"/>
</dbReference>
<dbReference type="NCBIfam" id="TIGR00148">
    <property type="entry name" value="UbiD family decarboxylase"/>
    <property type="match status" value="1"/>
</dbReference>
<feature type="domain" description="3-octaprenyl-4-hydroxybenzoate carboxy-lyase-like Rift-related" evidence="9">
    <location>
        <begin position="101"/>
        <end position="276"/>
    </location>
</feature>
<evidence type="ECO:0000259" key="10">
    <source>
        <dbReference type="Pfam" id="PF20696"/>
    </source>
</evidence>
<evidence type="ECO:0000256" key="6">
    <source>
        <dbReference type="ARBA" id="ARBA00049727"/>
    </source>
</evidence>
<dbReference type="PANTHER" id="PTHR30108:SF21">
    <property type="entry name" value="4-HYDROXYBENZOATE DECARBOXYLASE"/>
    <property type="match status" value="1"/>
</dbReference>
<organism evidence="11 12">
    <name type="scientific">Pyrobaculum arsenaticum</name>
    <dbReference type="NCBI Taxonomy" id="121277"/>
    <lineage>
        <taxon>Archaea</taxon>
        <taxon>Thermoproteota</taxon>
        <taxon>Thermoprotei</taxon>
        <taxon>Thermoproteales</taxon>
        <taxon>Thermoproteaceae</taxon>
        <taxon>Pyrobaculum</taxon>
    </lineage>
</organism>
<comment type="pathway">
    <text evidence="2">Isoprenoid biosynthesis; isopentenyl diphosphate biosynthesis via mevalonate pathway.</text>
</comment>
<gene>
    <name evidence="11" type="ORF">HC235_11620</name>
</gene>
<proteinExistence type="inferred from homology"/>
<dbReference type="SUPFAM" id="SSF50475">
    <property type="entry name" value="FMN-binding split barrel"/>
    <property type="match status" value="1"/>
</dbReference>
<dbReference type="InterPro" id="IPR002830">
    <property type="entry name" value="UbiD"/>
</dbReference>
<comment type="cofactor">
    <cofactor evidence="8">
        <name>prenylated FMN</name>
        <dbReference type="ChEBI" id="CHEBI:87746"/>
    </cofactor>
</comment>
<evidence type="ECO:0000256" key="7">
    <source>
        <dbReference type="ARBA" id="ARBA00049754"/>
    </source>
</evidence>
<evidence type="ECO:0000256" key="8">
    <source>
        <dbReference type="ARBA" id="ARBA00049936"/>
    </source>
</evidence>
<dbReference type="InterPro" id="IPR049381">
    <property type="entry name" value="UbiD-like_C"/>
</dbReference>
<keyword evidence="12" id="KW-1185">Reference proteome</keyword>
<evidence type="ECO:0000256" key="1">
    <source>
        <dbReference type="ARBA" id="ARBA00001936"/>
    </source>
</evidence>
<feature type="domain" description="3-octaprenyl-4-hydroxybenzoate carboxy-lyase-like C-terminal" evidence="10">
    <location>
        <begin position="283"/>
        <end position="406"/>
    </location>
</feature>
<protein>
    <recommendedName>
        <fullName evidence="7">Anhydromevalonate phosphate decarboxylase</fullName>
        <ecNumber evidence="6">4.1.1.126</ecNumber>
    </recommendedName>
</protein>